<dbReference type="InterPro" id="IPR008213">
    <property type="entry name" value="CpcD-like_dom"/>
</dbReference>
<feature type="transmembrane region" description="Helical" evidence="6">
    <location>
        <begin position="109"/>
        <end position="132"/>
    </location>
</feature>
<keyword evidence="9" id="KW-1185">Reference proteome</keyword>
<proteinExistence type="predicted"/>
<feature type="domain" description="CpcD-like" evidence="7">
    <location>
        <begin position="12"/>
        <end position="62"/>
    </location>
</feature>
<name>A0A164ZRE9_9SYNE</name>
<evidence type="ECO:0000313" key="8">
    <source>
        <dbReference type="EMBL" id="SAY38930.1"/>
    </source>
</evidence>
<evidence type="ECO:0000256" key="4">
    <source>
        <dbReference type="ARBA" id="ARBA00023078"/>
    </source>
</evidence>
<dbReference type="OrthoDB" id="559641at2"/>
<dbReference type="EMBL" id="FITM01000101">
    <property type="protein sequence ID" value="SAY38930.1"/>
    <property type="molecule type" value="Genomic_DNA"/>
</dbReference>
<dbReference type="GO" id="GO:0031676">
    <property type="term" value="C:plasma membrane-derived thylakoid membrane"/>
    <property type="evidence" value="ECO:0007669"/>
    <property type="project" value="UniProtKB-SubCell"/>
</dbReference>
<evidence type="ECO:0000256" key="2">
    <source>
        <dbReference type="ARBA" id="ARBA00022549"/>
    </source>
</evidence>
<gene>
    <name evidence="8" type="ORF">FLM9_954</name>
</gene>
<comment type="subcellular location">
    <subcellularLocation>
        <location evidence="1">Cellular thylakoid membrane</location>
        <topology evidence="1">Peripheral membrane protein</topology>
        <orientation evidence="1">Cytoplasmic side</orientation>
    </subcellularLocation>
</comment>
<dbReference type="SMART" id="SM01094">
    <property type="entry name" value="CpcD"/>
    <property type="match status" value="1"/>
</dbReference>
<reference evidence="9" key="1">
    <citation type="submission" date="2016-02" db="EMBL/GenBank/DDBJ databases">
        <authorList>
            <person name="liu f."/>
        </authorList>
    </citation>
    <scope>NUCLEOTIDE SEQUENCE [LARGE SCALE GENOMIC DNA]</scope>
</reference>
<evidence type="ECO:0000256" key="6">
    <source>
        <dbReference type="SAM" id="Phobius"/>
    </source>
</evidence>
<evidence type="ECO:0000256" key="3">
    <source>
        <dbReference type="ARBA" id="ARBA00022738"/>
    </source>
</evidence>
<evidence type="ECO:0000256" key="5">
    <source>
        <dbReference type="ARBA" id="ARBA00023136"/>
    </source>
</evidence>
<dbReference type="AlphaFoldDB" id="A0A164ZRE9"/>
<sequence length="173" mass="18862">MNVLLAAGPESTTLFTITVQGCSGSPGRFVGQRQVMVPLHRLQSTHRRLLLAGDTILSVTRCQPMGDPPPCPHPDEETELPQQVEHVLTPAHQGQTQDRTTGDRVGEHMIVLLLSVSGVLILLTLQVMGHLAQRWGAHLQARQRSGPPAAVGVWKRDLANLRLGQVLRRTSTS</sequence>
<dbReference type="RefSeq" id="WP_074457438.1">
    <property type="nucleotide sequence ID" value="NZ_FITM01000101.1"/>
</dbReference>
<dbReference type="GO" id="GO:0030089">
    <property type="term" value="C:phycobilisome"/>
    <property type="evidence" value="ECO:0007669"/>
    <property type="project" value="UniProtKB-KW"/>
</dbReference>
<dbReference type="Proteomes" id="UP000182631">
    <property type="component" value="Unassembled WGS sequence"/>
</dbReference>
<keyword evidence="3" id="KW-0605">Phycobilisome</keyword>
<keyword evidence="5 6" id="KW-0472">Membrane</keyword>
<keyword evidence="4" id="KW-0793">Thylakoid</keyword>
<organism evidence="8 9">
    <name type="scientific">Candidatus Synechococcus spongiarum</name>
    <dbReference type="NCBI Taxonomy" id="431041"/>
    <lineage>
        <taxon>Bacteria</taxon>
        <taxon>Bacillati</taxon>
        <taxon>Cyanobacteriota</taxon>
        <taxon>Cyanophyceae</taxon>
        <taxon>Synechococcales</taxon>
        <taxon>Synechococcaceae</taxon>
        <taxon>Synechococcus</taxon>
    </lineage>
</organism>
<keyword evidence="6" id="KW-1133">Transmembrane helix</keyword>
<keyword evidence="6" id="KW-0812">Transmembrane</keyword>
<accession>A0A164ZRE9</accession>
<evidence type="ECO:0000313" key="9">
    <source>
        <dbReference type="Proteomes" id="UP000182631"/>
    </source>
</evidence>
<protein>
    <recommendedName>
        <fullName evidence="7">CpcD-like domain-containing protein</fullName>
    </recommendedName>
</protein>
<keyword evidence="2" id="KW-0042">Antenna complex</keyword>
<evidence type="ECO:0000256" key="1">
    <source>
        <dbReference type="ARBA" id="ARBA00004445"/>
    </source>
</evidence>
<evidence type="ECO:0000259" key="7">
    <source>
        <dbReference type="SMART" id="SM01094"/>
    </source>
</evidence>